<dbReference type="Gramene" id="Pp3c23_15420V3.2">
    <property type="protein sequence ID" value="Pp3c23_15420V3.2"/>
    <property type="gene ID" value="Pp3c23_15420"/>
</dbReference>
<comment type="similarity">
    <text evidence="1">Belongs to the HEBP family.</text>
</comment>
<keyword evidence="4" id="KW-1185">Reference proteome</keyword>
<dbReference type="Pfam" id="PF04832">
    <property type="entry name" value="SOUL"/>
    <property type="match status" value="2"/>
</dbReference>
<name>A0A2K1IJH2_PHYPA</name>
<dbReference type="OrthoDB" id="6424451at2759"/>
<dbReference type="PaxDb" id="3218-PP1S156_109V6.1"/>
<gene>
    <name evidence="3" type="primary">LOC112275823</name>
    <name evidence="2" type="ORF">PHYPA_028123</name>
</gene>
<dbReference type="EnsemblPlants" id="Pp3c23_15420V3.2">
    <property type="protein sequence ID" value="Pp3c23_15420V3.2"/>
    <property type="gene ID" value="Pp3c23_15420"/>
</dbReference>
<reference evidence="2 4" key="1">
    <citation type="journal article" date="2008" name="Science">
        <title>The Physcomitrella genome reveals evolutionary insights into the conquest of land by plants.</title>
        <authorList>
            <person name="Rensing S."/>
            <person name="Lang D."/>
            <person name="Zimmer A."/>
            <person name="Terry A."/>
            <person name="Salamov A."/>
            <person name="Shapiro H."/>
            <person name="Nishiyama T."/>
            <person name="Perroud P.-F."/>
            <person name="Lindquist E."/>
            <person name="Kamisugi Y."/>
            <person name="Tanahashi T."/>
            <person name="Sakakibara K."/>
            <person name="Fujita T."/>
            <person name="Oishi K."/>
            <person name="Shin-I T."/>
            <person name="Kuroki Y."/>
            <person name="Toyoda A."/>
            <person name="Suzuki Y."/>
            <person name="Hashimoto A."/>
            <person name="Yamaguchi K."/>
            <person name="Sugano A."/>
            <person name="Kohara Y."/>
            <person name="Fujiyama A."/>
            <person name="Anterola A."/>
            <person name="Aoki S."/>
            <person name="Ashton N."/>
            <person name="Barbazuk W.B."/>
            <person name="Barker E."/>
            <person name="Bennetzen J."/>
            <person name="Bezanilla M."/>
            <person name="Blankenship R."/>
            <person name="Cho S.H."/>
            <person name="Dutcher S."/>
            <person name="Estelle M."/>
            <person name="Fawcett J.A."/>
            <person name="Gundlach H."/>
            <person name="Hanada K."/>
            <person name="Heyl A."/>
            <person name="Hicks K.A."/>
            <person name="Hugh J."/>
            <person name="Lohr M."/>
            <person name="Mayer K."/>
            <person name="Melkozernov A."/>
            <person name="Murata T."/>
            <person name="Nelson D."/>
            <person name="Pils B."/>
            <person name="Prigge M."/>
            <person name="Reiss B."/>
            <person name="Renner T."/>
            <person name="Rombauts S."/>
            <person name="Rushton P."/>
            <person name="Sanderfoot A."/>
            <person name="Schween G."/>
            <person name="Shiu S.-H."/>
            <person name="Stueber K."/>
            <person name="Theodoulou F.L."/>
            <person name="Tu H."/>
            <person name="Van de Peer Y."/>
            <person name="Verrier P.J."/>
            <person name="Waters E."/>
            <person name="Wood A."/>
            <person name="Yang L."/>
            <person name="Cove D."/>
            <person name="Cuming A."/>
            <person name="Hasebe M."/>
            <person name="Lucas S."/>
            <person name="Mishler D.B."/>
            <person name="Reski R."/>
            <person name="Grigoriev I."/>
            <person name="Quatrano R.S."/>
            <person name="Boore J.L."/>
        </authorList>
    </citation>
    <scope>NUCLEOTIDE SEQUENCE [LARGE SCALE GENOMIC DNA]</scope>
    <source>
        <strain evidence="3 4">cv. Gransden 2004</strain>
    </source>
</reference>
<dbReference type="Gene3D" id="3.20.80.10">
    <property type="entry name" value="Regulatory factor, effector binding domain"/>
    <property type="match status" value="2"/>
</dbReference>
<dbReference type="EMBL" id="ABEU02000023">
    <property type="protein sequence ID" value="PNR29430.1"/>
    <property type="molecule type" value="Genomic_DNA"/>
</dbReference>
<dbReference type="InterPro" id="IPR011256">
    <property type="entry name" value="Reg_factor_effector_dom_sf"/>
</dbReference>
<dbReference type="SUPFAM" id="SSF55136">
    <property type="entry name" value="Probable bacterial effector-binding domain"/>
    <property type="match status" value="2"/>
</dbReference>
<evidence type="ECO:0000313" key="3">
    <source>
        <dbReference type="EnsemblPlants" id="Pp3c23_15420V3.1"/>
    </source>
</evidence>
<dbReference type="Proteomes" id="UP000006727">
    <property type="component" value="Chromosome 23"/>
</dbReference>
<dbReference type="InterPro" id="IPR006917">
    <property type="entry name" value="SOUL_heme-bd"/>
</dbReference>
<dbReference type="PANTHER" id="PTHR11220">
    <property type="entry name" value="HEME-BINDING PROTEIN-RELATED"/>
    <property type="match status" value="1"/>
</dbReference>
<reference evidence="3" key="3">
    <citation type="submission" date="2020-12" db="UniProtKB">
        <authorList>
            <consortium name="EnsemblPlants"/>
        </authorList>
    </citation>
    <scope>IDENTIFICATION</scope>
</reference>
<reference evidence="2 4" key="2">
    <citation type="journal article" date="2018" name="Plant J.">
        <title>The Physcomitrella patens chromosome-scale assembly reveals moss genome structure and evolution.</title>
        <authorList>
            <person name="Lang D."/>
            <person name="Ullrich K.K."/>
            <person name="Murat F."/>
            <person name="Fuchs J."/>
            <person name="Jenkins J."/>
            <person name="Haas F.B."/>
            <person name="Piednoel M."/>
            <person name="Gundlach H."/>
            <person name="Van Bel M."/>
            <person name="Meyberg R."/>
            <person name="Vives C."/>
            <person name="Morata J."/>
            <person name="Symeonidi A."/>
            <person name="Hiss M."/>
            <person name="Muchero W."/>
            <person name="Kamisugi Y."/>
            <person name="Saleh O."/>
            <person name="Blanc G."/>
            <person name="Decker E.L."/>
            <person name="van Gessel N."/>
            <person name="Grimwood J."/>
            <person name="Hayes R.D."/>
            <person name="Graham S.W."/>
            <person name="Gunter L.E."/>
            <person name="McDaniel S.F."/>
            <person name="Hoernstein S.N.W."/>
            <person name="Larsson A."/>
            <person name="Li F.W."/>
            <person name="Perroud P.F."/>
            <person name="Phillips J."/>
            <person name="Ranjan P."/>
            <person name="Rokshar D.S."/>
            <person name="Rothfels C.J."/>
            <person name="Schneider L."/>
            <person name="Shu S."/>
            <person name="Stevenson D.W."/>
            <person name="Thummler F."/>
            <person name="Tillich M."/>
            <person name="Villarreal Aguilar J.C."/>
            <person name="Widiez T."/>
            <person name="Wong G.K."/>
            <person name="Wymore A."/>
            <person name="Zhang Y."/>
            <person name="Zimmer A.D."/>
            <person name="Quatrano R.S."/>
            <person name="Mayer K.F.X."/>
            <person name="Goodstein D."/>
            <person name="Casacuberta J.M."/>
            <person name="Vandepoele K."/>
            <person name="Reski R."/>
            <person name="Cuming A.C."/>
            <person name="Tuskan G.A."/>
            <person name="Maumus F."/>
            <person name="Salse J."/>
            <person name="Schmutz J."/>
            <person name="Rensing S.A."/>
        </authorList>
    </citation>
    <scope>NUCLEOTIDE SEQUENCE [LARGE SCALE GENOMIC DNA]</scope>
    <source>
        <strain evidence="3 4">cv. Gransden 2004</strain>
    </source>
</reference>
<organism evidence="2">
    <name type="scientific">Physcomitrium patens</name>
    <name type="common">Spreading-leaved earth moss</name>
    <name type="synonym">Physcomitrella patens</name>
    <dbReference type="NCBI Taxonomy" id="3218"/>
    <lineage>
        <taxon>Eukaryota</taxon>
        <taxon>Viridiplantae</taxon>
        <taxon>Streptophyta</taxon>
        <taxon>Embryophyta</taxon>
        <taxon>Bryophyta</taxon>
        <taxon>Bryophytina</taxon>
        <taxon>Bryopsida</taxon>
        <taxon>Funariidae</taxon>
        <taxon>Funariales</taxon>
        <taxon>Funariaceae</taxon>
        <taxon>Physcomitrium</taxon>
    </lineage>
</organism>
<protein>
    <recommendedName>
        <fullName evidence="5">SOUL heme-binding protein</fullName>
    </recommendedName>
</protein>
<dbReference type="RefSeq" id="XP_024362265.1">
    <property type="nucleotide sequence ID" value="XM_024506497.2"/>
</dbReference>
<accession>A0A2K1IJH2</accession>
<dbReference type="PANTHER" id="PTHR11220:SF54">
    <property type="entry name" value="OS02G0533200 PROTEIN"/>
    <property type="match status" value="1"/>
</dbReference>
<dbReference type="RefSeq" id="XP_024362267.1">
    <property type="nucleotide sequence ID" value="XM_024506499.2"/>
</dbReference>
<evidence type="ECO:0000256" key="1">
    <source>
        <dbReference type="ARBA" id="ARBA00009817"/>
    </source>
</evidence>
<evidence type="ECO:0000313" key="4">
    <source>
        <dbReference type="Proteomes" id="UP000006727"/>
    </source>
</evidence>
<dbReference type="AlphaFoldDB" id="A0A2K1IJH2"/>
<dbReference type="STRING" id="3218.A0A2K1IJH2"/>
<sequence>METMQCATATTTGIGSLLLRGAAKGRSSRSRGNHMRVVMRSGTTANSNRLSLLQALSQTAAVQSQRSLQSLISDITKYVNPQMSKDARNLEEALMSVPDLETIPYDLVRREADYEIRDVRPHVVAETTMSGRSGFDFASSGQAFNTLAAYLFGKNSRRSEMSMTTPVITNRGQSRGEKMEMTTPVIQQRGSGDEQWRMSFVLPAKYNNDAPVPEDLSVSIRNIPGKKVAVMVFSGFVTDDEVKRREQALRRALLKDPVVRVKANAQPEVAQYNPPFTLPFMRRNELALEIEDVFTINVASQ</sequence>
<dbReference type="RefSeq" id="XP_024362268.1">
    <property type="nucleotide sequence ID" value="XM_024506500.2"/>
</dbReference>
<dbReference type="KEGG" id="ppp:112275823"/>
<dbReference type="GeneID" id="112275823"/>
<dbReference type="OMA" id="MEDQDKW"/>
<proteinExistence type="inferred from homology"/>
<dbReference type="FunCoup" id="A0A2K1IJH2">
    <property type="interactions" value="853"/>
</dbReference>
<evidence type="ECO:0008006" key="5">
    <source>
        <dbReference type="Google" id="ProtNLM"/>
    </source>
</evidence>
<dbReference type="Gramene" id="Pp3c23_15420V3.1">
    <property type="protein sequence ID" value="Pp3c23_15420V3.1"/>
    <property type="gene ID" value="Pp3c23_15420"/>
</dbReference>
<dbReference type="EnsemblPlants" id="Pp3c23_15420V3.1">
    <property type="protein sequence ID" value="Pp3c23_15420V3.1"/>
    <property type="gene ID" value="Pp3c23_15420"/>
</dbReference>
<evidence type="ECO:0000313" key="2">
    <source>
        <dbReference type="EMBL" id="PNR29430.1"/>
    </source>
</evidence>